<evidence type="ECO:0000256" key="7">
    <source>
        <dbReference type="SAM" id="SignalP"/>
    </source>
</evidence>
<evidence type="ECO:0000256" key="2">
    <source>
        <dbReference type="ARBA" id="ARBA00022692"/>
    </source>
</evidence>
<accession>A0ABR4CT28</accession>
<sequence length="180" mass="18861">MLSHATQPLHLLSLLLLLLTPFLASAQEAITPASSINAKIFPGDKKYSYAGCYSETTLNNGTNGLRALNGGKQETTETMTVQTCLDFCNADGFEFAGLEYTKECYCSHFLSSIAQHLDDSACDLACQGNTTQICGGALKLTVYTITKASKKGGAGKVGHVAPVGSILALGIAMGVLLCMA</sequence>
<dbReference type="InterPro" id="IPR051836">
    <property type="entry name" value="Kremen_rcpt"/>
</dbReference>
<keyword evidence="2" id="KW-0812">Transmembrane</keyword>
<evidence type="ECO:0000256" key="1">
    <source>
        <dbReference type="ARBA" id="ARBA00004167"/>
    </source>
</evidence>
<reference evidence="9 10" key="1">
    <citation type="journal article" date="2024" name="Commun. Biol.">
        <title>Comparative genomic analysis of thermophilic fungi reveals convergent evolutionary adaptations and gene losses.</title>
        <authorList>
            <person name="Steindorff A.S."/>
            <person name="Aguilar-Pontes M.V."/>
            <person name="Robinson A.J."/>
            <person name="Andreopoulos B."/>
            <person name="LaButti K."/>
            <person name="Kuo A."/>
            <person name="Mondo S."/>
            <person name="Riley R."/>
            <person name="Otillar R."/>
            <person name="Haridas S."/>
            <person name="Lipzen A."/>
            <person name="Grimwood J."/>
            <person name="Schmutz J."/>
            <person name="Clum A."/>
            <person name="Reid I.D."/>
            <person name="Moisan M.C."/>
            <person name="Butler G."/>
            <person name="Nguyen T.T.M."/>
            <person name="Dewar K."/>
            <person name="Conant G."/>
            <person name="Drula E."/>
            <person name="Henrissat B."/>
            <person name="Hansel C."/>
            <person name="Singer S."/>
            <person name="Hutchinson M.I."/>
            <person name="de Vries R.P."/>
            <person name="Natvig D.O."/>
            <person name="Powell A.J."/>
            <person name="Tsang A."/>
            <person name="Grigoriev I.V."/>
        </authorList>
    </citation>
    <scope>NUCLEOTIDE SEQUENCE [LARGE SCALE GENOMIC DNA]</scope>
    <source>
        <strain evidence="9 10">CBS 494.80</strain>
    </source>
</reference>
<dbReference type="InterPro" id="IPR002889">
    <property type="entry name" value="WSC_carb-bd"/>
</dbReference>
<dbReference type="Proteomes" id="UP001595075">
    <property type="component" value="Unassembled WGS sequence"/>
</dbReference>
<keyword evidence="4" id="KW-1133">Transmembrane helix</keyword>
<name>A0ABR4CT28_9HELO</name>
<comment type="caution">
    <text evidence="9">The sequence shown here is derived from an EMBL/GenBank/DDBJ whole genome shotgun (WGS) entry which is preliminary data.</text>
</comment>
<feature type="chain" id="PRO_5046813389" description="WSC domain-containing protein" evidence="7">
    <location>
        <begin position="27"/>
        <end position="180"/>
    </location>
</feature>
<evidence type="ECO:0000256" key="3">
    <source>
        <dbReference type="ARBA" id="ARBA00022729"/>
    </source>
</evidence>
<evidence type="ECO:0000313" key="10">
    <source>
        <dbReference type="Proteomes" id="UP001595075"/>
    </source>
</evidence>
<feature type="signal peptide" evidence="7">
    <location>
        <begin position="1"/>
        <end position="26"/>
    </location>
</feature>
<dbReference type="PROSITE" id="PS51212">
    <property type="entry name" value="WSC"/>
    <property type="match status" value="1"/>
</dbReference>
<keyword evidence="5" id="KW-0472">Membrane</keyword>
<dbReference type="SMART" id="SM00321">
    <property type="entry name" value="WSC"/>
    <property type="match status" value="1"/>
</dbReference>
<proteinExistence type="predicted"/>
<keyword evidence="6" id="KW-0325">Glycoprotein</keyword>
<feature type="domain" description="WSC" evidence="8">
    <location>
        <begin position="46"/>
        <end position="146"/>
    </location>
</feature>
<evidence type="ECO:0000313" key="9">
    <source>
        <dbReference type="EMBL" id="KAL2072576.1"/>
    </source>
</evidence>
<evidence type="ECO:0000256" key="4">
    <source>
        <dbReference type="ARBA" id="ARBA00022989"/>
    </source>
</evidence>
<protein>
    <recommendedName>
        <fullName evidence="8">WSC domain-containing protein</fullName>
    </recommendedName>
</protein>
<dbReference type="PANTHER" id="PTHR24269">
    <property type="entry name" value="KREMEN PROTEIN"/>
    <property type="match status" value="1"/>
</dbReference>
<organism evidence="9 10">
    <name type="scientific">Oculimacula yallundae</name>
    <dbReference type="NCBI Taxonomy" id="86028"/>
    <lineage>
        <taxon>Eukaryota</taxon>
        <taxon>Fungi</taxon>
        <taxon>Dikarya</taxon>
        <taxon>Ascomycota</taxon>
        <taxon>Pezizomycotina</taxon>
        <taxon>Leotiomycetes</taxon>
        <taxon>Helotiales</taxon>
        <taxon>Ploettnerulaceae</taxon>
        <taxon>Oculimacula</taxon>
    </lineage>
</organism>
<comment type="subcellular location">
    <subcellularLocation>
        <location evidence="1">Membrane</location>
        <topology evidence="1">Single-pass membrane protein</topology>
    </subcellularLocation>
</comment>
<evidence type="ECO:0000256" key="5">
    <source>
        <dbReference type="ARBA" id="ARBA00023136"/>
    </source>
</evidence>
<keyword evidence="10" id="KW-1185">Reference proteome</keyword>
<keyword evidence="3 7" id="KW-0732">Signal</keyword>
<dbReference type="Pfam" id="PF01822">
    <property type="entry name" value="WSC"/>
    <property type="match status" value="1"/>
</dbReference>
<evidence type="ECO:0000259" key="8">
    <source>
        <dbReference type="PROSITE" id="PS51212"/>
    </source>
</evidence>
<gene>
    <name evidence="9" type="ORF">VTL71DRAFT_11919</name>
</gene>
<dbReference type="EMBL" id="JAZHXI010000004">
    <property type="protein sequence ID" value="KAL2072576.1"/>
    <property type="molecule type" value="Genomic_DNA"/>
</dbReference>
<dbReference type="PANTHER" id="PTHR24269:SF16">
    <property type="entry name" value="PROTEIN SLG1"/>
    <property type="match status" value="1"/>
</dbReference>
<evidence type="ECO:0000256" key="6">
    <source>
        <dbReference type="ARBA" id="ARBA00023180"/>
    </source>
</evidence>